<dbReference type="PANTHER" id="PTHR30632:SF14">
    <property type="entry name" value="TUNGSTATE_MOLYBDATE_CHROMATE-BINDING PROTEIN MODA"/>
    <property type="match status" value="1"/>
</dbReference>
<dbReference type="PANTHER" id="PTHR30632">
    <property type="entry name" value="MOLYBDATE-BINDING PERIPLASMIC PROTEIN"/>
    <property type="match status" value="1"/>
</dbReference>
<evidence type="ECO:0000313" key="9">
    <source>
        <dbReference type="Proteomes" id="UP000237925"/>
    </source>
</evidence>
<dbReference type="GO" id="GO:0046872">
    <property type="term" value="F:metal ion binding"/>
    <property type="evidence" value="ECO:0007669"/>
    <property type="project" value="UniProtKB-KW"/>
</dbReference>
<dbReference type="SUPFAM" id="SSF53850">
    <property type="entry name" value="Periplasmic binding protein-like II"/>
    <property type="match status" value="1"/>
</dbReference>
<dbReference type="PIRSF" id="PIRSF004846">
    <property type="entry name" value="ModA"/>
    <property type="match status" value="1"/>
</dbReference>
<dbReference type="FunFam" id="3.40.190.10:FF:000035">
    <property type="entry name" value="Molybdate ABC transporter substrate-binding protein"/>
    <property type="match status" value="1"/>
</dbReference>
<evidence type="ECO:0000256" key="5">
    <source>
        <dbReference type="ARBA" id="ARBA00062515"/>
    </source>
</evidence>
<dbReference type="GO" id="GO:0015689">
    <property type="term" value="P:molybdate ion transport"/>
    <property type="evidence" value="ECO:0007669"/>
    <property type="project" value="InterPro"/>
</dbReference>
<dbReference type="OrthoDB" id="9785015at2"/>
<feature type="binding site" evidence="6">
    <location>
        <position position="64"/>
    </location>
    <ligand>
        <name>molybdate</name>
        <dbReference type="ChEBI" id="CHEBI:36264"/>
    </ligand>
</feature>
<keyword evidence="2 6" id="KW-0500">Molybdenum</keyword>
<feature type="chain" id="PRO_5015339607" evidence="7">
    <location>
        <begin position="28"/>
        <end position="255"/>
    </location>
</feature>
<evidence type="ECO:0000256" key="4">
    <source>
        <dbReference type="ARBA" id="ARBA00022729"/>
    </source>
</evidence>
<protein>
    <submittedName>
        <fullName evidence="8">Molybdate ABC transporter substrate-binding protein</fullName>
    </submittedName>
</protein>
<evidence type="ECO:0000256" key="7">
    <source>
        <dbReference type="SAM" id="SignalP"/>
    </source>
</evidence>
<accession>A0A2R3QEI5</accession>
<reference evidence="8 9" key="1">
    <citation type="submission" date="2018-03" db="EMBL/GenBank/DDBJ databases">
        <title>Genome sequencing of Melaminivora sp.</title>
        <authorList>
            <person name="Kim S.-J."/>
            <person name="Heo J."/>
            <person name="Ahn J.-H."/>
            <person name="Kwon S.-W."/>
        </authorList>
    </citation>
    <scope>NUCLEOTIDE SEQUENCE [LARGE SCALE GENOMIC DNA]</scope>
    <source>
        <strain evidence="8 9">SC2-9</strain>
    </source>
</reference>
<name>A0A2R3QEI5_9BURK</name>
<organism evidence="8 9">
    <name type="scientific">Melaminivora suipulveris</name>
    <dbReference type="NCBI Taxonomy" id="2109913"/>
    <lineage>
        <taxon>Bacteria</taxon>
        <taxon>Pseudomonadati</taxon>
        <taxon>Pseudomonadota</taxon>
        <taxon>Betaproteobacteria</taxon>
        <taxon>Burkholderiales</taxon>
        <taxon>Comamonadaceae</taxon>
        <taxon>Melaminivora</taxon>
    </lineage>
</organism>
<evidence type="ECO:0000256" key="1">
    <source>
        <dbReference type="ARBA" id="ARBA00009175"/>
    </source>
</evidence>
<comment type="subunit">
    <text evidence="5">The complex is composed of two ATP-binding proteins (ModC), two transmembrane proteins (ModB) and a solute-binding protein (ModA).</text>
</comment>
<dbReference type="InterPro" id="IPR005950">
    <property type="entry name" value="ModA"/>
</dbReference>
<evidence type="ECO:0000256" key="3">
    <source>
        <dbReference type="ARBA" id="ARBA00022723"/>
    </source>
</evidence>
<dbReference type="Pfam" id="PF13531">
    <property type="entry name" value="SBP_bac_11"/>
    <property type="match status" value="1"/>
</dbReference>
<dbReference type="Gene3D" id="3.40.190.10">
    <property type="entry name" value="Periplasmic binding protein-like II"/>
    <property type="match status" value="2"/>
</dbReference>
<keyword evidence="4 7" id="KW-0732">Signal</keyword>
<dbReference type="AlphaFoldDB" id="A0A2R3QEI5"/>
<dbReference type="CDD" id="cd13539">
    <property type="entry name" value="PBP2_AvModA"/>
    <property type="match status" value="1"/>
</dbReference>
<dbReference type="GO" id="GO:1901359">
    <property type="term" value="F:tungstate binding"/>
    <property type="evidence" value="ECO:0007669"/>
    <property type="project" value="UniProtKB-ARBA"/>
</dbReference>
<gene>
    <name evidence="8" type="primary">modA</name>
    <name evidence="8" type="ORF">C6568_13785</name>
</gene>
<evidence type="ECO:0000256" key="2">
    <source>
        <dbReference type="ARBA" id="ARBA00022505"/>
    </source>
</evidence>
<dbReference type="RefSeq" id="WP_106684652.1">
    <property type="nucleotide sequence ID" value="NZ_CP027667.1"/>
</dbReference>
<dbReference type="Proteomes" id="UP000237925">
    <property type="component" value="Chromosome"/>
</dbReference>
<proteinExistence type="inferred from homology"/>
<keyword evidence="3 6" id="KW-0479">Metal-binding</keyword>
<dbReference type="InterPro" id="IPR044084">
    <property type="entry name" value="AvModA-like_subst-bd"/>
</dbReference>
<keyword evidence="9" id="KW-1185">Reference proteome</keyword>
<comment type="similarity">
    <text evidence="1">Belongs to the bacterial solute-binding protein ModA family.</text>
</comment>
<sequence>MLPFIPRRGALLGAAALLWLCAAPARAAEVSVAVAANFTAPMQKIARMFEQDTGHTAQLSFGATGKFYAQIVNGAPFQVLLAADDTTPARIAREGLGDGATQFTYAIGQLALWSRQPGTVDAQGKVLASGDWKHIAIANPRLAPYGVAAMQALDKLGLTARVQPRVVLGENIAQAYQFVASGNAELGFVALSQVSEDGRLREGSVWLVPAALHDPIRQDAIALKGAAGNPAVAALLQYLRGDRARAVIQSYGYSF</sequence>
<dbReference type="KEGG" id="mela:C6568_13785"/>
<feature type="binding site" evidence="6">
    <location>
        <position position="172"/>
    </location>
    <ligand>
        <name>molybdate</name>
        <dbReference type="ChEBI" id="CHEBI:36264"/>
    </ligand>
</feature>
<dbReference type="EMBL" id="CP027667">
    <property type="protein sequence ID" value="AVO50201.1"/>
    <property type="molecule type" value="Genomic_DNA"/>
</dbReference>
<evidence type="ECO:0000256" key="6">
    <source>
        <dbReference type="PIRSR" id="PIRSR004846-1"/>
    </source>
</evidence>
<dbReference type="NCBIfam" id="TIGR01256">
    <property type="entry name" value="modA"/>
    <property type="match status" value="1"/>
</dbReference>
<dbReference type="GO" id="GO:0030973">
    <property type="term" value="F:molybdate ion binding"/>
    <property type="evidence" value="ECO:0007669"/>
    <property type="project" value="InterPro"/>
</dbReference>
<feature type="signal peptide" evidence="7">
    <location>
        <begin position="1"/>
        <end position="27"/>
    </location>
</feature>
<evidence type="ECO:0000313" key="8">
    <source>
        <dbReference type="EMBL" id="AVO50201.1"/>
    </source>
</evidence>
<dbReference type="InterPro" id="IPR050682">
    <property type="entry name" value="ModA/WtpA"/>
</dbReference>